<dbReference type="Proteomes" id="UP001174909">
    <property type="component" value="Unassembled WGS sequence"/>
</dbReference>
<accession>A0AA35W180</accession>
<dbReference type="AlphaFoldDB" id="A0AA35W180"/>
<gene>
    <name evidence="2" type="ORF">GBAR_LOCUS3382</name>
</gene>
<feature type="region of interest" description="Disordered" evidence="1">
    <location>
        <begin position="1"/>
        <end position="24"/>
    </location>
</feature>
<dbReference type="EMBL" id="CASHTH010000477">
    <property type="protein sequence ID" value="CAI8002382.1"/>
    <property type="molecule type" value="Genomic_DNA"/>
</dbReference>
<comment type="caution">
    <text evidence="2">The sequence shown here is derived from an EMBL/GenBank/DDBJ whole genome shotgun (WGS) entry which is preliminary data.</text>
</comment>
<organism evidence="2 3">
    <name type="scientific">Geodia barretti</name>
    <name type="common">Barrett's horny sponge</name>
    <dbReference type="NCBI Taxonomy" id="519541"/>
    <lineage>
        <taxon>Eukaryota</taxon>
        <taxon>Metazoa</taxon>
        <taxon>Porifera</taxon>
        <taxon>Demospongiae</taxon>
        <taxon>Heteroscleromorpha</taxon>
        <taxon>Tetractinellida</taxon>
        <taxon>Astrophorina</taxon>
        <taxon>Geodiidae</taxon>
        <taxon>Geodia</taxon>
    </lineage>
</organism>
<name>A0AA35W180_GEOBA</name>
<proteinExistence type="predicted"/>
<evidence type="ECO:0000256" key="1">
    <source>
        <dbReference type="SAM" id="MobiDB-lite"/>
    </source>
</evidence>
<evidence type="ECO:0000313" key="2">
    <source>
        <dbReference type="EMBL" id="CAI8002382.1"/>
    </source>
</evidence>
<reference evidence="2" key="1">
    <citation type="submission" date="2023-03" db="EMBL/GenBank/DDBJ databases">
        <authorList>
            <person name="Steffen K."/>
            <person name="Cardenas P."/>
        </authorList>
    </citation>
    <scope>NUCLEOTIDE SEQUENCE</scope>
</reference>
<protein>
    <submittedName>
        <fullName evidence="2">Protein RhiA</fullName>
    </submittedName>
</protein>
<sequence>MAGHSERSEHSQDHHHREDGNSERHTFSVSIVNGGNRAWKFLLYQTNPTESDVVPAWFVSPEIPVGDKITFSWKAKYSFVWSEVEKIRPGVAFRATGHKECDPKDKNVVNFSFCDDTPHLSDAFGGGEKGTLTIIDGDNIPPNRFAVGVGMSGKTIYVANATSKMKHVFIPKPNYWISAMNEVTEGMFMDIKTITQSGELKFPHKVFELTATLQKNNIWKIEH</sequence>
<evidence type="ECO:0000313" key="3">
    <source>
        <dbReference type="Proteomes" id="UP001174909"/>
    </source>
</evidence>
<keyword evidence="3" id="KW-1185">Reference proteome</keyword>